<organism evidence="2 3">
    <name type="scientific">Orenia metallireducens</name>
    <dbReference type="NCBI Taxonomy" id="1413210"/>
    <lineage>
        <taxon>Bacteria</taxon>
        <taxon>Bacillati</taxon>
        <taxon>Bacillota</taxon>
        <taxon>Clostridia</taxon>
        <taxon>Halanaerobiales</taxon>
        <taxon>Halobacteroidaceae</taxon>
        <taxon>Orenia</taxon>
    </lineage>
</organism>
<dbReference type="RefSeq" id="WP_143786689.1">
    <property type="nucleotide sequence ID" value="NZ_OBDZ01000040.1"/>
</dbReference>
<proteinExistence type="predicted"/>
<dbReference type="Proteomes" id="UP000219573">
    <property type="component" value="Unassembled WGS sequence"/>
</dbReference>
<dbReference type="InterPro" id="IPR046866">
    <property type="entry name" value="FapA_N"/>
</dbReference>
<reference evidence="3" key="1">
    <citation type="submission" date="2017-09" db="EMBL/GenBank/DDBJ databases">
        <authorList>
            <person name="Varghese N."/>
            <person name="Submissions S."/>
        </authorList>
    </citation>
    <scope>NUCLEOTIDE SEQUENCE [LARGE SCALE GENOMIC DNA]</scope>
    <source>
        <strain evidence="3">MSL47</strain>
    </source>
</reference>
<dbReference type="PANTHER" id="PTHR38032:SF1">
    <property type="entry name" value="RNA-BINDING PROTEIN KHPB N-TERMINAL DOMAIN-CONTAINING PROTEIN"/>
    <property type="match status" value="1"/>
</dbReference>
<evidence type="ECO:0000313" key="2">
    <source>
        <dbReference type="EMBL" id="SNY46081.1"/>
    </source>
</evidence>
<accession>A0A285IGJ3</accession>
<evidence type="ECO:0000259" key="1">
    <source>
        <dbReference type="Pfam" id="PF20250"/>
    </source>
</evidence>
<dbReference type="Pfam" id="PF03961">
    <property type="entry name" value="FapA"/>
    <property type="match status" value="2"/>
</dbReference>
<feature type="non-terminal residue" evidence="2">
    <location>
        <position position="1"/>
    </location>
</feature>
<dbReference type="InterPro" id="IPR005646">
    <property type="entry name" value="FapA"/>
</dbReference>
<dbReference type="OrthoDB" id="1279at2"/>
<dbReference type="EMBL" id="OBDZ01000040">
    <property type="protein sequence ID" value="SNY46081.1"/>
    <property type="molecule type" value="Genomic_DNA"/>
</dbReference>
<evidence type="ECO:0000313" key="3">
    <source>
        <dbReference type="Proteomes" id="UP000219573"/>
    </source>
</evidence>
<keyword evidence="3" id="KW-1185">Reference proteome</keyword>
<protein>
    <recommendedName>
        <fullName evidence="1">Flagellar Assembly Protein A N-terminal region domain-containing protein</fullName>
    </recommendedName>
</protein>
<dbReference type="AlphaFoldDB" id="A0A285IGJ3"/>
<feature type="domain" description="Flagellar Assembly Protein A N-terminal region" evidence="1">
    <location>
        <begin position="28"/>
        <end position="219"/>
    </location>
</feature>
<dbReference type="PANTHER" id="PTHR38032">
    <property type="entry name" value="POLYMERASE-RELATED"/>
    <property type="match status" value="1"/>
</dbReference>
<dbReference type="Pfam" id="PF20250">
    <property type="entry name" value="FapA_N"/>
    <property type="match status" value="1"/>
</dbReference>
<sequence>KKVDDWVILSEDKEIRVEVINQEAVSDIEIRVSDDKLAGYLKVIQKAGHQFEPKLIESNPKEYMVVAEKITDIKPSKVELDDIYNKLAELKISYGLKHNNIQKALKEPNQEVLIAEGKEVVASKDSEINYLFNDRQEAVDDSKDKVDYFTINQVYSVQRGELIATKEPKMLGEAGYTIFNEKIEVKPPKDIEWLIDEESVEIINDKAIALKEGRPTIDKGKLSVLEIFEVSGDVDMSVGNIDFHGDVIVGRDVCDNFKIRATGKIIVGNNVSNAYLESEQGVEVKGNIIGSEIIVGKLSVYYKKAHEHLSKLLERIQLLDLALKELVSNQAFKTEDIKLKGYKAVIQILISSKFTDLYDILKNFDKLNQDIDQDELFEELKLLSAKLKKLFNLTGICYINTLSELNELKELISLATNILASIKVTKPEITAKYVQNSTLTASGDISILGEGVYNSQLSSDAKVEISGNPGFFRGGKIKAGEDIRVKELGSSSGSQVEVIIPEDKKVIADKLFINVSIRIGDKKYKSQKDLDRVSAHLNDSGKLILF</sequence>
<dbReference type="InterPro" id="IPR046865">
    <property type="entry name" value="FapA_b_solenoid"/>
</dbReference>
<gene>
    <name evidence="2" type="ORF">SAMN06265827_14029</name>
</gene>
<name>A0A285IGJ3_9FIRM</name>